<dbReference type="Pfam" id="PF05973">
    <property type="entry name" value="Gp49"/>
    <property type="match status" value="1"/>
</dbReference>
<evidence type="ECO:0000256" key="1">
    <source>
        <dbReference type="SAM" id="MobiDB-lite"/>
    </source>
</evidence>
<gene>
    <name evidence="2" type="ordered locus">MEALZ_0299</name>
</gene>
<proteinExistence type="predicted"/>
<dbReference type="AlphaFoldDB" id="G4SWT3"/>
<dbReference type="PATRIC" id="fig|271065.3.peg.307"/>
<evidence type="ECO:0000313" key="2">
    <source>
        <dbReference type="EMBL" id="CCE21999.1"/>
    </source>
</evidence>
<dbReference type="STRING" id="1091494.MEALZ_0299"/>
<name>G4SWT3_META2</name>
<reference evidence="3" key="1">
    <citation type="journal article" date="2012" name="J. Bacteriol.">
        <title>Genome sequence of the haloalkaliphilic methanotrophic bacterium Methylomicrobium alcaliphilum 20Z.</title>
        <authorList>
            <person name="Vuilleumier S."/>
            <person name="Khmelenina V.N."/>
            <person name="Bringel F."/>
            <person name="Reshetnikov A.S."/>
            <person name="Lajus A."/>
            <person name="Mangenot S."/>
            <person name="Rouy Z."/>
            <person name="Op den Camp H.J."/>
            <person name="Jetten M.S."/>
            <person name="Dispirito A.A."/>
            <person name="Dunfield P."/>
            <person name="Klotz M.G."/>
            <person name="Semrau J.D."/>
            <person name="Stein L.Y."/>
            <person name="Barbe V."/>
            <person name="Medigue C."/>
            <person name="Trotsenko Y.A."/>
            <person name="Kalyuzhnaya M.G."/>
        </authorList>
    </citation>
    <scope>NUCLEOTIDE SEQUENCE [LARGE SCALE GENOMIC DNA]</scope>
    <source>
        <strain evidence="3">DSM 19304 / NCIMB 14124 / VKM B-2133 / 20Z</strain>
    </source>
</reference>
<dbReference type="Proteomes" id="UP000008315">
    <property type="component" value="Chromosome"/>
</dbReference>
<dbReference type="EMBL" id="FO082060">
    <property type="protein sequence ID" value="CCE21999.1"/>
    <property type="molecule type" value="Genomic_DNA"/>
</dbReference>
<dbReference type="InterPro" id="IPR009241">
    <property type="entry name" value="HigB-like"/>
</dbReference>
<feature type="region of interest" description="Disordered" evidence="1">
    <location>
        <begin position="101"/>
        <end position="121"/>
    </location>
</feature>
<dbReference type="KEGG" id="mah:MEALZ_0299"/>
<accession>G4SWT3</accession>
<dbReference type="RefSeq" id="WP_014146808.1">
    <property type="nucleotide sequence ID" value="NC_016112.1"/>
</dbReference>
<keyword evidence="3" id="KW-1185">Reference proteome</keyword>
<evidence type="ECO:0000313" key="3">
    <source>
        <dbReference type="Proteomes" id="UP000008315"/>
    </source>
</evidence>
<protein>
    <recommendedName>
        <fullName evidence="4">Type II toxin-antitoxin system RelE/ParE family toxin</fullName>
    </recommendedName>
</protein>
<evidence type="ECO:0008006" key="4">
    <source>
        <dbReference type="Google" id="ProtNLM"/>
    </source>
</evidence>
<dbReference type="HOGENOM" id="CLU_1905446_0_0_6"/>
<sequence length="137" mass="15815">MKLKVLHRTRYTIAAAMNGDECETETFLNDISTKYQASAEGLIHLIERIAEHGLDGLSTKLCHLVDKENKIYELIKGDLRLLFFKGHCDILIITSHGFLKKSQKTPDNEKNKAVRYKKQYQQAHDAENIDLIEDREE</sequence>
<organism evidence="2 3">
    <name type="scientific">Methylotuvimicrobium alcaliphilum (strain DSM 19304 / NCIMB 14124 / VKM B-2133 / 20Z)</name>
    <name type="common">Methylomicrobium alcaliphilum</name>
    <dbReference type="NCBI Taxonomy" id="1091494"/>
    <lineage>
        <taxon>Bacteria</taxon>
        <taxon>Pseudomonadati</taxon>
        <taxon>Pseudomonadota</taxon>
        <taxon>Gammaproteobacteria</taxon>
        <taxon>Methylococcales</taxon>
        <taxon>Methylococcaceae</taxon>
        <taxon>Methylotuvimicrobium</taxon>
    </lineage>
</organism>